<keyword evidence="3" id="KW-1185">Reference proteome</keyword>
<comment type="caution">
    <text evidence="2">The sequence shown here is derived from an EMBL/GenBank/DDBJ whole genome shotgun (WGS) entry which is preliminary data.</text>
</comment>
<accession>A0ABD0VFA9</accession>
<feature type="domain" description="KIB1-4 beta-propeller" evidence="1">
    <location>
        <begin position="283"/>
        <end position="538"/>
    </location>
</feature>
<dbReference type="PANTHER" id="PTHR44259">
    <property type="entry name" value="OS07G0183000 PROTEIN-RELATED"/>
    <property type="match status" value="1"/>
</dbReference>
<dbReference type="AlphaFoldDB" id="A0ABD0VFA9"/>
<dbReference type="InterPro" id="IPR005174">
    <property type="entry name" value="KIB1-4_b-propeller"/>
</dbReference>
<evidence type="ECO:0000313" key="2">
    <source>
        <dbReference type="EMBL" id="KAL0923423.1"/>
    </source>
</evidence>
<sequence length="582" mass="66038">MPSGGLQWMPDWSVLPLDLLVLISEYFTTFVDFIRFRSVCSSWRSAASPRSLPPSLPFLAIRPVDPDDSSPSCYFISPFEAKFVEQCLPNSCRNKHFMGSANGWLVMRGKDPFISDVSLLNPFTGAEIHLPPLYPHHFALTHNEFVLKIVVSSPVSAGQISAFAILRCSMKLALTRPGADEWTLFSSIPNNQKFQDALFFGGRFLVVDSFRRVFACEVDESSGPRLVEVMRYVPPQRSPFLHMEKCYLVDSVGELMMVIRRFDDAYVVKTTGFEVFKFVEQCLPNSCRNKRFIGSANGWLVMRGKDQFISAASLLNPFTGAEIHLPLLPHYFGGTHNDFVLKIVVSSPVSAGQISAFAILRCSMKLALTRPGADEWTLFSSIPNNQEFQDALFFGGRFLVVHSFKRVFACEVDESSGPRLVEVMRYVPPQRSPSQRMEKCYLVDSVGELMMVIRRFDDAYVVKTSGFEVFKVDPNHPNQWIEVSSLGDRSLFVGLNRSISICAREHPGCIENCIYFAHDAFRQSWYLPAHKFDIGVFNLGNTSIDFFLNCHSKMRYYFSHQSLWFSSLWFSPSLLFCCEDLV</sequence>
<evidence type="ECO:0000259" key="1">
    <source>
        <dbReference type="Pfam" id="PF03478"/>
    </source>
</evidence>
<organism evidence="2 3">
    <name type="scientific">Dendrobium thyrsiflorum</name>
    <name type="common">Pinecone-like raceme dendrobium</name>
    <name type="synonym">Orchid</name>
    <dbReference type="NCBI Taxonomy" id="117978"/>
    <lineage>
        <taxon>Eukaryota</taxon>
        <taxon>Viridiplantae</taxon>
        <taxon>Streptophyta</taxon>
        <taxon>Embryophyta</taxon>
        <taxon>Tracheophyta</taxon>
        <taxon>Spermatophyta</taxon>
        <taxon>Magnoliopsida</taxon>
        <taxon>Liliopsida</taxon>
        <taxon>Asparagales</taxon>
        <taxon>Orchidaceae</taxon>
        <taxon>Epidendroideae</taxon>
        <taxon>Malaxideae</taxon>
        <taxon>Dendrobiinae</taxon>
        <taxon>Dendrobium</taxon>
    </lineage>
</organism>
<gene>
    <name evidence="2" type="ORF">M5K25_007479</name>
</gene>
<feature type="domain" description="KIB1-4 beta-propeller" evidence="1">
    <location>
        <begin position="78"/>
        <end position="278"/>
    </location>
</feature>
<dbReference type="Pfam" id="PF03478">
    <property type="entry name" value="Beta-prop_KIB1-4"/>
    <property type="match status" value="2"/>
</dbReference>
<dbReference type="InterPro" id="IPR036047">
    <property type="entry name" value="F-box-like_dom_sf"/>
</dbReference>
<dbReference type="Gene3D" id="1.20.1280.50">
    <property type="match status" value="1"/>
</dbReference>
<reference evidence="2 3" key="1">
    <citation type="journal article" date="2024" name="Plant Biotechnol. J.">
        <title>Dendrobium thyrsiflorum genome and its molecular insights into genes involved in important horticultural traits.</title>
        <authorList>
            <person name="Chen B."/>
            <person name="Wang J.Y."/>
            <person name="Zheng P.J."/>
            <person name="Li K.L."/>
            <person name="Liang Y.M."/>
            <person name="Chen X.F."/>
            <person name="Zhang C."/>
            <person name="Zhao X."/>
            <person name="He X."/>
            <person name="Zhang G.Q."/>
            <person name="Liu Z.J."/>
            <person name="Xu Q."/>
        </authorList>
    </citation>
    <scope>NUCLEOTIDE SEQUENCE [LARGE SCALE GENOMIC DNA]</scope>
    <source>
        <strain evidence="2">GZMU011</strain>
    </source>
</reference>
<dbReference type="SUPFAM" id="SSF81383">
    <property type="entry name" value="F-box domain"/>
    <property type="match status" value="1"/>
</dbReference>
<dbReference type="EMBL" id="JANQDX010000006">
    <property type="protein sequence ID" value="KAL0923423.1"/>
    <property type="molecule type" value="Genomic_DNA"/>
</dbReference>
<protein>
    <recommendedName>
        <fullName evidence="1">KIB1-4 beta-propeller domain-containing protein</fullName>
    </recommendedName>
</protein>
<dbReference type="Proteomes" id="UP001552299">
    <property type="component" value="Unassembled WGS sequence"/>
</dbReference>
<name>A0ABD0VFA9_DENTH</name>
<dbReference type="InterPro" id="IPR050942">
    <property type="entry name" value="F-box_BR-signaling"/>
</dbReference>
<evidence type="ECO:0000313" key="3">
    <source>
        <dbReference type="Proteomes" id="UP001552299"/>
    </source>
</evidence>
<proteinExistence type="predicted"/>